<proteinExistence type="predicted"/>
<evidence type="ECO:0000256" key="1">
    <source>
        <dbReference type="SAM" id="MobiDB-lite"/>
    </source>
</evidence>
<accession>A0ABQ4DSZ1</accession>
<dbReference type="SUPFAM" id="SSF51735">
    <property type="entry name" value="NAD(P)-binding Rossmann-fold domains"/>
    <property type="match status" value="1"/>
</dbReference>
<dbReference type="PANTHER" id="PTHR42840">
    <property type="entry name" value="NAD(P)-BINDING ROSSMANN-FOLD SUPERFAMILY PROTEIN-RELATED"/>
    <property type="match status" value="1"/>
</dbReference>
<reference evidence="4 5" key="1">
    <citation type="submission" date="2021-01" db="EMBL/GenBank/DDBJ databases">
        <title>Whole genome shotgun sequence of Plantactinospora endophytica NBRC 110450.</title>
        <authorList>
            <person name="Komaki H."/>
            <person name="Tamura T."/>
        </authorList>
    </citation>
    <scope>NUCLEOTIDE SEQUENCE [LARGE SCALE GENOMIC DNA]</scope>
    <source>
        <strain evidence="4 5">NBRC 110450</strain>
    </source>
</reference>
<dbReference type="PANTHER" id="PTHR42840:SF8">
    <property type="entry name" value="OXIDOREDUCTASE"/>
    <property type="match status" value="1"/>
</dbReference>
<dbReference type="Pfam" id="PF01408">
    <property type="entry name" value="GFO_IDH_MocA"/>
    <property type="match status" value="1"/>
</dbReference>
<feature type="domain" description="Gfo/Idh/MocA-like oxidoreductase N-terminal" evidence="2">
    <location>
        <begin position="86"/>
        <end position="169"/>
    </location>
</feature>
<evidence type="ECO:0000259" key="2">
    <source>
        <dbReference type="Pfam" id="PF01408"/>
    </source>
</evidence>
<dbReference type="SUPFAM" id="SSF55347">
    <property type="entry name" value="Glyceraldehyde-3-phosphate dehydrogenase-like, C-terminal domain"/>
    <property type="match status" value="1"/>
</dbReference>
<feature type="domain" description="GFO/IDH/MocA-like oxidoreductase" evidence="3">
    <location>
        <begin position="185"/>
        <end position="326"/>
    </location>
</feature>
<dbReference type="InterPro" id="IPR000683">
    <property type="entry name" value="Gfo/Idh/MocA-like_OxRdtase_N"/>
</dbReference>
<sequence length="428" mass="48233">MLHRDHRAPGRPPPHHVPRALDEWHPRISQPEEATYMGRTTIGIVLNGVTGRMGYRQHLVRSLLAIREQGGLPLPDGRRLWPEPILVGRSEAKLQEIAQRHGLTEWTTDLPAALARPDVQIYFDSQVTAQREKALKLAIEAGKHIYTEKPTAEDLSGAIELARLADAAGIKHGVVQDKLFLPGLRKLDRLVKGGFFGRILSVRGEFGYWVFEGDWQAAQRPSWNYRAADGGGITVDMFPHWHYVLEQIFGRVAAVTAHVTTHIPERWDEAGERYDATADDAAYGIFEIERPGQPGRIVAQVNSSWSVRVYRDELVEFQVDGTEGSAVAGLRNCRVQHRATTPKPVWNPDLPATEDFRSQWQVVPDNEEFDNGFKAQWELFLRHVVVDEPYGWDLWAGARGVQLAELGLASAREGRRIEIPDLDGEQTR</sequence>
<organism evidence="4 5">
    <name type="scientific">Plantactinospora endophytica</name>
    <dbReference type="NCBI Taxonomy" id="673535"/>
    <lineage>
        <taxon>Bacteria</taxon>
        <taxon>Bacillati</taxon>
        <taxon>Actinomycetota</taxon>
        <taxon>Actinomycetes</taxon>
        <taxon>Micromonosporales</taxon>
        <taxon>Micromonosporaceae</taxon>
        <taxon>Plantactinospora</taxon>
    </lineage>
</organism>
<name>A0ABQ4DSZ1_9ACTN</name>
<protein>
    <submittedName>
        <fullName evidence="4">Oxidoreductase</fullName>
    </submittedName>
</protein>
<feature type="region of interest" description="Disordered" evidence="1">
    <location>
        <begin position="1"/>
        <end position="20"/>
    </location>
</feature>
<dbReference type="InterPro" id="IPR055170">
    <property type="entry name" value="GFO_IDH_MocA-like_dom"/>
</dbReference>
<dbReference type="Pfam" id="PF22725">
    <property type="entry name" value="GFO_IDH_MocA_C3"/>
    <property type="match status" value="1"/>
</dbReference>
<dbReference type="Proteomes" id="UP000646749">
    <property type="component" value="Unassembled WGS sequence"/>
</dbReference>
<dbReference type="Gene3D" id="3.40.50.720">
    <property type="entry name" value="NAD(P)-binding Rossmann-like Domain"/>
    <property type="match status" value="1"/>
</dbReference>
<gene>
    <name evidence="4" type="ORF">Pen02_05020</name>
</gene>
<dbReference type="EMBL" id="BONW01000001">
    <property type="protein sequence ID" value="GIG85566.1"/>
    <property type="molecule type" value="Genomic_DNA"/>
</dbReference>
<keyword evidence="5" id="KW-1185">Reference proteome</keyword>
<evidence type="ECO:0000259" key="3">
    <source>
        <dbReference type="Pfam" id="PF22725"/>
    </source>
</evidence>
<comment type="caution">
    <text evidence="4">The sequence shown here is derived from an EMBL/GenBank/DDBJ whole genome shotgun (WGS) entry which is preliminary data.</text>
</comment>
<evidence type="ECO:0000313" key="5">
    <source>
        <dbReference type="Proteomes" id="UP000646749"/>
    </source>
</evidence>
<dbReference type="Gene3D" id="3.30.360.10">
    <property type="entry name" value="Dihydrodipicolinate Reductase, domain 2"/>
    <property type="match status" value="1"/>
</dbReference>
<evidence type="ECO:0000313" key="4">
    <source>
        <dbReference type="EMBL" id="GIG85566.1"/>
    </source>
</evidence>
<dbReference type="InterPro" id="IPR036291">
    <property type="entry name" value="NAD(P)-bd_dom_sf"/>
</dbReference>